<organism evidence="1 2">
    <name type="scientific">Rhododendron molle</name>
    <name type="common">Chinese azalea</name>
    <name type="synonym">Azalea mollis</name>
    <dbReference type="NCBI Taxonomy" id="49168"/>
    <lineage>
        <taxon>Eukaryota</taxon>
        <taxon>Viridiplantae</taxon>
        <taxon>Streptophyta</taxon>
        <taxon>Embryophyta</taxon>
        <taxon>Tracheophyta</taxon>
        <taxon>Spermatophyta</taxon>
        <taxon>Magnoliopsida</taxon>
        <taxon>eudicotyledons</taxon>
        <taxon>Gunneridae</taxon>
        <taxon>Pentapetalae</taxon>
        <taxon>asterids</taxon>
        <taxon>Ericales</taxon>
        <taxon>Ericaceae</taxon>
        <taxon>Ericoideae</taxon>
        <taxon>Rhodoreae</taxon>
        <taxon>Rhododendron</taxon>
    </lineage>
</organism>
<gene>
    <name evidence="1" type="ORF">RHMOL_Rhmol02G0250200</name>
</gene>
<evidence type="ECO:0000313" key="2">
    <source>
        <dbReference type="Proteomes" id="UP001062846"/>
    </source>
</evidence>
<dbReference type="Proteomes" id="UP001062846">
    <property type="component" value="Chromosome 2"/>
</dbReference>
<name>A0ACC0PV91_RHOML</name>
<sequence length="400" mass="44901">MAEKQENLHKLKLVESLKKASKDLLSKPSIPIYTYTNLATIKTYLELTTEFDPILSTDPTLFNLSHLVSNLKTELNNLQNSQDYTLKSFFHRLIANCEVSRIVASIEAEVQAWVDRESIKNLVQVLIDSNDDEEEKVKALTRFEKRVSNGFNRELQEMILKAKVFSILEAILSKSKCSIRVFEQSARVIVALVKFNKDVFVGQVLMGPIIRNVVTMASYGSIRVLSSLVKLIRSPLVYEMEAHGYIPRIISLLYLSDLSIGTVALECVFEIALYATKEAIEAMIQEGLIKKLVELQRLESIGDSIDGGGGGGGESRGLCEETEEERKMGRGERGLMEEWIFTSCVTRFVVQLEMGEGLELGEKRELKQEILRRVREASGSDAESTAIVSEVLWGSSPLLR</sequence>
<protein>
    <submittedName>
        <fullName evidence="1">Uncharacterized protein</fullName>
    </submittedName>
</protein>
<evidence type="ECO:0000313" key="1">
    <source>
        <dbReference type="EMBL" id="KAI8569076.1"/>
    </source>
</evidence>
<reference evidence="1" key="1">
    <citation type="submission" date="2022-02" db="EMBL/GenBank/DDBJ databases">
        <title>Plant Genome Project.</title>
        <authorList>
            <person name="Zhang R.-G."/>
        </authorList>
    </citation>
    <scope>NUCLEOTIDE SEQUENCE</scope>
    <source>
        <strain evidence="1">AT1</strain>
    </source>
</reference>
<accession>A0ACC0PV91</accession>
<comment type="caution">
    <text evidence="1">The sequence shown here is derived from an EMBL/GenBank/DDBJ whole genome shotgun (WGS) entry which is preliminary data.</text>
</comment>
<dbReference type="EMBL" id="CM046389">
    <property type="protein sequence ID" value="KAI8569076.1"/>
    <property type="molecule type" value="Genomic_DNA"/>
</dbReference>
<keyword evidence="2" id="KW-1185">Reference proteome</keyword>
<proteinExistence type="predicted"/>